<evidence type="ECO:0008006" key="3">
    <source>
        <dbReference type="Google" id="ProtNLM"/>
    </source>
</evidence>
<gene>
    <name evidence="1" type="ORF">K6K41_27585</name>
</gene>
<sequence length="53" mass="5332">MAVSLAYQDVMLANTPCEATLDIDGDHSPFLSAPAELAAALTAVAAATEKLAA</sequence>
<dbReference type="RefSeq" id="WP_261403397.1">
    <property type="nucleotide sequence ID" value="NZ_CP081869.1"/>
</dbReference>
<evidence type="ECO:0000313" key="2">
    <source>
        <dbReference type="Proteomes" id="UP000825701"/>
    </source>
</evidence>
<dbReference type="AlphaFoldDB" id="A0A9E6UMP7"/>
<evidence type="ECO:0000313" key="1">
    <source>
        <dbReference type="EMBL" id="QZO00226.1"/>
    </source>
</evidence>
<dbReference type="Proteomes" id="UP000825701">
    <property type="component" value="Chromosome"/>
</dbReference>
<organism evidence="1 2">
    <name type="scientific">Chenggangzhangella methanolivorans</name>
    <dbReference type="NCBI Taxonomy" id="1437009"/>
    <lineage>
        <taxon>Bacteria</taxon>
        <taxon>Pseudomonadati</taxon>
        <taxon>Pseudomonadota</taxon>
        <taxon>Alphaproteobacteria</taxon>
        <taxon>Hyphomicrobiales</taxon>
        <taxon>Methylopilaceae</taxon>
        <taxon>Chenggangzhangella</taxon>
    </lineage>
</organism>
<accession>A0A9E6UMP7</accession>
<keyword evidence="2" id="KW-1185">Reference proteome</keyword>
<dbReference type="Gene3D" id="3.40.50.1820">
    <property type="entry name" value="alpha/beta hydrolase"/>
    <property type="match status" value="1"/>
</dbReference>
<name>A0A9E6UMP7_9HYPH</name>
<protein>
    <recommendedName>
        <fullName evidence="3">Alpha/beta hydrolase</fullName>
    </recommendedName>
</protein>
<reference evidence="1" key="1">
    <citation type="submission" date="2021-08" db="EMBL/GenBank/DDBJ databases">
        <authorList>
            <person name="Zhang H."/>
            <person name="Xu M."/>
            <person name="Yu Z."/>
            <person name="Yang L."/>
            <person name="Cai Y."/>
        </authorList>
    </citation>
    <scope>NUCLEOTIDE SEQUENCE</scope>
    <source>
        <strain evidence="1">CHL1</strain>
    </source>
</reference>
<proteinExistence type="predicted"/>
<dbReference type="KEGG" id="cmet:K6K41_27585"/>
<dbReference type="InterPro" id="IPR029058">
    <property type="entry name" value="AB_hydrolase_fold"/>
</dbReference>
<dbReference type="EMBL" id="CP081869">
    <property type="protein sequence ID" value="QZO00226.1"/>
    <property type="molecule type" value="Genomic_DNA"/>
</dbReference>